<keyword evidence="1" id="KW-0732">Signal</keyword>
<gene>
    <name evidence="3" type="ORF">BDV36DRAFT_263721</name>
</gene>
<evidence type="ECO:0000313" key="4">
    <source>
        <dbReference type="Proteomes" id="UP000325395"/>
    </source>
</evidence>
<reference evidence="3 4" key="1">
    <citation type="submission" date="2019-04" db="EMBL/GenBank/DDBJ databases">
        <authorList>
            <consortium name="DOE Joint Genome Institute"/>
            <person name="Mondo S."/>
            <person name="Kjaerbolling I."/>
            <person name="Vesth T."/>
            <person name="Frisvad J.C."/>
            <person name="Nybo J.L."/>
            <person name="Theobald S."/>
            <person name="Kildgaard S."/>
            <person name="Isbrandt T."/>
            <person name="Kuo A."/>
            <person name="Sato A."/>
            <person name="Lyhne E.K."/>
            <person name="Kogle M.E."/>
            <person name="Wiebenga A."/>
            <person name="Kun R.S."/>
            <person name="Lubbers R.J."/>
            <person name="Makela M.R."/>
            <person name="Barry K."/>
            <person name="Chovatia M."/>
            <person name="Clum A."/>
            <person name="Daum C."/>
            <person name="Haridas S."/>
            <person name="He G."/>
            <person name="LaButti K."/>
            <person name="Lipzen A."/>
            <person name="Riley R."/>
            <person name="Salamov A."/>
            <person name="Simmons B.A."/>
            <person name="Magnuson J.K."/>
            <person name="Henrissat B."/>
            <person name="Mortensen U.H."/>
            <person name="Larsen T.O."/>
            <person name="Devries R.P."/>
            <person name="Grigoriev I.V."/>
            <person name="Machida M."/>
            <person name="Baker S.E."/>
            <person name="Andersen M.R."/>
            <person name="Cantor M.N."/>
            <person name="Hua S.X."/>
        </authorList>
    </citation>
    <scope>NUCLEOTIDE SEQUENCE [LARGE SCALE GENOMIC DNA]</scope>
    <source>
        <strain evidence="3 4">CBS 117616</strain>
    </source>
</reference>
<protein>
    <recommendedName>
        <fullName evidence="2">DhaL domain-containing protein</fullName>
    </recommendedName>
</protein>
<evidence type="ECO:0000313" key="3">
    <source>
        <dbReference type="EMBL" id="KAE8415024.1"/>
    </source>
</evidence>
<evidence type="ECO:0000256" key="1">
    <source>
        <dbReference type="SAM" id="SignalP"/>
    </source>
</evidence>
<dbReference type="EMBL" id="ML735774">
    <property type="protein sequence ID" value="KAE8415024.1"/>
    <property type="molecule type" value="Genomic_DNA"/>
</dbReference>
<feature type="chain" id="PRO_5047283520" description="DhaL domain-containing protein" evidence="1">
    <location>
        <begin position="20"/>
        <end position="75"/>
    </location>
</feature>
<dbReference type="SUPFAM" id="SSF101473">
    <property type="entry name" value="DhaL-like"/>
    <property type="match status" value="1"/>
</dbReference>
<evidence type="ECO:0000259" key="2">
    <source>
        <dbReference type="PROSITE" id="PS51480"/>
    </source>
</evidence>
<organism evidence="3 4">
    <name type="scientific">Aspergillus pseudocaelatus</name>
    <dbReference type="NCBI Taxonomy" id="1825620"/>
    <lineage>
        <taxon>Eukaryota</taxon>
        <taxon>Fungi</taxon>
        <taxon>Dikarya</taxon>
        <taxon>Ascomycota</taxon>
        <taxon>Pezizomycotina</taxon>
        <taxon>Eurotiomycetes</taxon>
        <taxon>Eurotiomycetidae</taxon>
        <taxon>Eurotiales</taxon>
        <taxon>Aspergillaceae</taxon>
        <taxon>Aspergillus</taxon>
        <taxon>Aspergillus subgen. Circumdati</taxon>
    </lineage>
</organism>
<accession>A0ABQ6WCY7</accession>
<proteinExistence type="predicted"/>
<feature type="signal peptide" evidence="1">
    <location>
        <begin position="1"/>
        <end position="19"/>
    </location>
</feature>
<dbReference type="InterPro" id="IPR036117">
    <property type="entry name" value="DhaL_dom_sf"/>
</dbReference>
<dbReference type="PROSITE" id="PS51480">
    <property type="entry name" value="DHAL"/>
    <property type="match status" value="1"/>
</dbReference>
<dbReference type="Pfam" id="PF02734">
    <property type="entry name" value="Dak2"/>
    <property type="match status" value="1"/>
</dbReference>
<name>A0ABQ6WCY7_9EURO</name>
<dbReference type="Proteomes" id="UP000325395">
    <property type="component" value="Unassembled WGS sequence"/>
</dbReference>
<keyword evidence="4" id="KW-1185">Reference proteome</keyword>
<feature type="domain" description="DhaL" evidence="2">
    <location>
        <begin position="1"/>
        <end position="75"/>
    </location>
</feature>
<dbReference type="InterPro" id="IPR004007">
    <property type="entry name" value="DhaL_dom"/>
</dbReference>
<sequence length="75" mass="7678">MGGTLGGILDIFVVALTNGVQKEAASGKTSPSYSLGSSALSSAVAHLSHYTRAQVGDRKVMDVLLPFSNGRAIIS</sequence>
<dbReference type="Gene3D" id="1.25.40.340">
    <property type="match status" value="1"/>
</dbReference>